<dbReference type="InterPro" id="IPR016181">
    <property type="entry name" value="Acyl_CoA_acyltransferase"/>
</dbReference>
<dbReference type="Pfam" id="PF21926">
    <property type="entry name" value="FeeM"/>
    <property type="match status" value="1"/>
</dbReference>
<proteinExistence type="predicted"/>
<name>A0A3B1E184_9ZZZZ</name>
<accession>A0A3B1E184</accession>
<gene>
    <name evidence="2" type="ORF">MNBD_UNCLBAC01-831</name>
</gene>
<protein>
    <recommendedName>
        <fullName evidence="1">N-acyl amino acid synthase FeeM catalytic core domain-containing protein</fullName>
    </recommendedName>
</protein>
<organism evidence="2">
    <name type="scientific">hydrothermal vent metagenome</name>
    <dbReference type="NCBI Taxonomy" id="652676"/>
    <lineage>
        <taxon>unclassified sequences</taxon>
        <taxon>metagenomes</taxon>
        <taxon>ecological metagenomes</taxon>
    </lineage>
</organism>
<dbReference type="EMBL" id="UOGJ01000050">
    <property type="protein sequence ID" value="VAX35407.1"/>
    <property type="molecule type" value="Genomic_DNA"/>
</dbReference>
<reference evidence="2" key="1">
    <citation type="submission" date="2018-06" db="EMBL/GenBank/DDBJ databases">
        <authorList>
            <person name="Zhirakovskaya E."/>
        </authorList>
    </citation>
    <scope>NUCLEOTIDE SEQUENCE</scope>
</reference>
<evidence type="ECO:0000259" key="1">
    <source>
        <dbReference type="Pfam" id="PF21926"/>
    </source>
</evidence>
<dbReference type="InterPro" id="IPR054597">
    <property type="entry name" value="FeeM_cat"/>
</dbReference>
<sequence length="269" mass="31182">MSNFLNNIDYRVARTRQELELAYELVYKEYFKKGYINEDSFKLRLSIHNILPQATTFIAKVENSVVATATVIPNSPLGLPIDDMYTEEISLFRKHNKKFCEVIMLASNTELFRDGTSMMLNAKKMFFIFFLFKRIFDYAKNYLKLDYIFISVTPKHGLTYDYLHFTDIGPVKSYASINGTSGVGKCLKISSAEKDIQKEKSGLHKMFFSKKTDPEKFENKTILSLQDIKDIFIDKTNILPQATEEQLNYIKQCYPTYDFSEIIPSVSTI</sequence>
<evidence type="ECO:0000313" key="2">
    <source>
        <dbReference type="EMBL" id="VAX35407.1"/>
    </source>
</evidence>
<feature type="domain" description="N-acyl amino acid synthase FeeM catalytic core" evidence="1">
    <location>
        <begin position="22"/>
        <end position="178"/>
    </location>
</feature>
<dbReference type="Gene3D" id="3.40.630.30">
    <property type="match status" value="1"/>
</dbReference>
<dbReference type="SUPFAM" id="SSF55729">
    <property type="entry name" value="Acyl-CoA N-acyltransferases (Nat)"/>
    <property type="match status" value="1"/>
</dbReference>
<dbReference type="AlphaFoldDB" id="A0A3B1E184"/>